<proteinExistence type="predicted"/>
<sequence>MEQLTDWIPALTTTSLFGGTLWLARSLIMTRLKNSVKNEFDSKLEVLRSELKSKEAQIESLRSGAMSGLLTRQGALYERKLQAIDQIWNSVKELEKAKYISSILGMLKFEECAEESARSPKFREFIQTIGGDFDLASLDMSGSKLARPFLTPLAWAYYSAYQSVIMQAVAVMKVLKIGVDDAAKFLNFESTNNLLKTVLPASAEYIDKYGMTCHHLLLDQVEQLLLTELKNIQEGNEDDKENARRAAEINKEVEKVSREVAEMQASA</sequence>
<feature type="transmembrane region" description="Helical" evidence="2">
    <location>
        <begin position="6"/>
        <end position="24"/>
    </location>
</feature>
<keyword evidence="2" id="KW-0812">Transmembrane</keyword>
<evidence type="ECO:0000256" key="1">
    <source>
        <dbReference type="SAM" id="Coils"/>
    </source>
</evidence>
<gene>
    <name evidence="3" type="ORF">A8U91_01100</name>
</gene>
<keyword evidence="1" id="KW-0175">Coiled coil</keyword>
<reference evidence="3 4" key="1">
    <citation type="submission" date="2016-06" db="EMBL/GenBank/DDBJ databases">
        <title>Genome sequence of halotolerant plant growth promoting strain of Halomonas elongata HEK1 isolated from salterns of Rann of Kutch, Gujarat, India.</title>
        <authorList>
            <person name="Gaba S."/>
            <person name="Singh R.N."/>
            <person name="Abrol S."/>
            <person name="Kaushik R."/>
            <person name="Saxena A.K."/>
        </authorList>
    </citation>
    <scope>NUCLEOTIDE SEQUENCE [LARGE SCALE GENOMIC DNA]</scope>
    <source>
        <strain evidence="3 4">HEK1</strain>
    </source>
</reference>
<feature type="coiled-coil region" evidence="1">
    <location>
        <begin position="37"/>
        <end position="64"/>
    </location>
</feature>
<evidence type="ECO:0000256" key="2">
    <source>
        <dbReference type="SAM" id="Phobius"/>
    </source>
</evidence>
<protein>
    <submittedName>
        <fullName evidence="3">Uncharacterized protein</fullName>
    </submittedName>
</protein>
<dbReference type="Proteomes" id="UP000092504">
    <property type="component" value="Unassembled WGS sequence"/>
</dbReference>
<dbReference type="AlphaFoldDB" id="A0A1B8P3I2"/>
<evidence type="ECO:0000313" key="3">
    <source>
        <dbReference type="EMBL" id="OBX36753.1"/>
    </source>
</evidence>
<keyword evidence="2" id="KW-0472">Membrane</keyword>
<evidence type="ECO:0000313" key="4">
    <source>
        <dbReference type="Proteomes" id="UP000092504"/>
    </source>
</evidence>
<name>A0A1B8P3I2_HALEL</name>
<keyword evidence="2" id="KW-1133">Transmembrane helix</keyword>
<organism evidence="3 4">
    <name type="scientific">Halomonas elongata</name>
    <dbReference type="NCBI Taxonomy" id="2746"/>
    <lineage>
        <taxon>Bacteria</taxon>
        <taxon>Pseudomonadati</taxon>
        <taxon>Pseudomonadota</taxon>
        <taxon>Gammaproteobacteria</taxon>
        <taxon>Oceanospirillales</taxon>
        <taxon>Halomonadaceae</taxon>
        <taxon>Halomonas</taxon>
    </lineage>
</organism>
<accession>A0A1B8P3I2</accession>
<comment type="caution">
    <text evidence="3">The sequence shown here is derived from an EMBL/GenBank/DDBJ whole genome shotgun (WGS) entry which is preliminary data.</text>
</comment>
<dbReference type="EMBL" id="MAJD01000001">
    <property type="protein sequence ID" value="OBX36753.1"/>
    <property type="molecule type" value="Genomic_DNA"/>
</dbReference>